<dbReference type="Pfam" id="PF07728">
    <property type="entry name" value="AAA_5"/>
    <property type="match status" value="1"/>
</dbReference>
<evidence type="ECO:0000313" key="3">
    <source>
        <dbReference type="EMBL" id="NME52464.1"/>
    </source>
</evidence>
<dbReference type="InterPro" id="IPR027417">
    <property type="entry name" value="P-loop_NTPase"/>
</dbReference>
<dbReference type="PANTHER" id="PTHR37291">
    <property type="entry name" value="5-METHYLCYTOSINE-SPECIFIC RESTRICTION ENZYME B"/>
    <property type="match status" value="1"/>
</dbReference>
<dbReference type="Proteomes" id="UP000522333">
    <property type="component" value="Unassembled WGS sequence"/>
</dbReference>
<evidence type="ECO:0000259" key="2">
    <source>
        <dbReference type="SMART" id="SM00382"/>
    </source>
</evidence>
<feature type="region of interest" description="Disordered" evidence="1">
    <location>
        <begin position="197"/>
        <end position="222"/>
    </location>
</feature>
<comment type="caution">
    <text evidence="3">The sequence shown here is derived from an EMBL/GenBank/DDBJ whole genome shotgun (WGS) entry which is preliminary data.</text>
</comment>
<accession>A0A848CG01</accession>
<dbReference type="PANTHER" id="PTHR37291:SF1">
    <property type="entry name" value="TYPE IV METHYL-DIRECTED RESTRICTION ENZYME ECOKMCRB SUBUNIT"/>
    <property type="match status" value="1"/>
</dbReference>
<organism evidence="3 4">
    <name type="scientific">Desulfovibrio piger</name>
    <dbReference type="NCBI Taxonomy" id="901"/>
    <lineage>
        <taxon>Bacteria</taxon>
        <taxon>Pseudomonadati</taxon>
        <taxon>Thermodesulfobacteriota</taxon>
        <taxon>Desulfovibrionia</taxon>
        <taxon>Desulfovibrionales</taxon>
        <taxon>Desulfovibrionaceae</taxon>
        <taxon>Desulfovibrio</taxon>
    </lineage>
</organism>
<name>A0A848CG01_9BACT</name>
<dbReference type="SUPFAM" id="SSF52540">
    <property type="entry name" value="P-loop containing nucleoside triphosphate hydrolases"/>
    <property type="match status" value="1"/>
</dbReference>
<sequence>MADIVHLDGIWTKFLELWPVEKVRAMTLEQYHSLNDPACFQRCLESMAGMLGSIRGKSAIKFGIYERNDKDVPKEDTSHYAYSDTYAWRPSLGGSPEEAFAAVKENILSIIEAMQNRDLDAVSHDALWPMIAWKIAFLYQDRNDPQVLSVYKRAKLIAALGDDAVRLSTAELYRRLMARRNGKNLHEYSEEIWNMTSPKAGDSREETTGMPQPTASEHPIPLNQILYGPPGTGKTYATVEKALEIFAAAGMRDVGATREKKRQRFDELVADGHIRFVTFHQSFSYEDFVEGIRASTDDEGRISYQVEDGIFKELCREAHEAAKTGKTTPYVLIIDEINRGNISRIFGELITLVEASHRACLPNSPHTRDSISVRLPYSRDLFSVPENVYIIGTMNTADRSLTGLDAALRRRFSFMEMPPRPELLEGSRLQGTEFSLADLLDRINRRITVLLDKEHRLGHAWFMGLGTVVTAEALAIVFRNHILPLLEEYFFEDWEKIRWVLNDHRKELENRLLRQDEGDPLELFGENVQLPDIGQVWHWNEDAFENMDTYVQIINVGYKSEKIDEEDNFFKFDSEHEKSFKKEYSYDIYRIREYTDPPRYILIINGRVIPPEERKLKHELRPIAKKLGIDLAHNARTYDFVTTILKTWQSLKEQA</sequence>
<dbReference type="GO" id="GO:0005524">
    <property type="term" value="F:ATP binding"/>
    <property type="evidence" value="ECO:0007669"/>
    <property type="project" value="InterPro"/>
</dbReference>
<dbReference type="RefSeq" id="WP_168935816.1">
    <property type="nucleotide sequence ID" value="NZ_JABAFY010000027.1"/>
</dbReference>
<evidence type="ECO:0000256" key="1">
    <source>
        <dbReference type="SAM" id="MobiDB-lite"/>
    </source>
</evidence>
<dbReference type="InterPro" id="IPR052934">
    <property type="entry name" value="Methyl-DNA_Rec/Restrict_Enz"/>
</dbReference>
<evidence type="ECO:0000313" key="4">
    <source>
        <dbReference type="Proteomes" id="UP000522333"/>
    </source>
</evidence>
<dbReference type="GO" id="GO:0016887">
    <property type="term" value="F:ATP hydrolysis activity"/>
    <property type="evidence" value="ECO:0007669"/>
    <property type="project" value="InterPro"/>
</dbReference>
<dbReference type="AlphaFoldDB" id="A0A848CG01"/>
<dbReference type="SMART" id="SM00382">
    <property type="entry name" value="AAA"/>
    <property type="match status" value="1"/>
</dbReference>
<feature type="domain" description="AAA+ ATPase" evidence="2">
    <location>
        <begin position="220"/>
        <end position="422"/>
    </location>
</feature>
<dbReference type="Gene3D" id="3.40.50.300">
    <property type="entry name" value="P-loop containing nucleotide triphosphate hydrolases"/>
    <property type="match status" value="1"/>
</dbReference>
<dbReference type="InterPro" id="IPR003593">
    <property type="entry name" value="AAA+_ATPase"/>
</dbReference>
<gene>
    <name evidence="3" type="ORF">HF854_07980</name>
</gene>
<dbReference type="InterPro" id="IPR011704">
    <property type="entry name" value="ATPase_dyneun-rel_AAA"/>
</dbReference>
<reference evidence="3 4" key="1">
    <citation type="submission" date="2020-04" db="EMBL/GenBank/DDBJ databases">
        <authorList>
            <person name="Hitch T.C.A."/>
            <person name="Wylensek D."/>
            <person name="Clavel T."/>
        </authorList>
    </citation>
    <scope>NUCLEOTIDE SEQUENCE [LARGE SCALE GENOMIC DNA]</scope>
    <source>
        <strain evidence="3 4">PG-251-APC-1</strain>
    </source>
</reference>
<protein>
    <submittedName>
        <fullName evidence="3">AAA domain-containing protein</fullName>
    </submittedName>
</protein>
<proteinExistence type="predicted"/>
<dbReference type="EMBL" id="JABAFY010000027">
    <property type="protein sequence ID" value="NME52464.1"/>
    <property type="molecule type" value="Genomic_DNA"/>
</dbReference>